<evidence type="ECO:0000313" key="4">
    <source>
        <dbReference type="Proteomes" id="UP000244913"/>
    </source>
</evidence>
<dbReference type="Proteomes" id="UP000244913">
    <property type="component" value="Unassembled WGS sequence"/>
</dbReference>
<dbReference type="AlphaFoldDB" id="A0A2T9J2M7"/>
<feature type="domain" description="CAAX prenyl protease 2/Lysostaphin resistance protein A-like" evidence="2">
    <location>
        <begin position="140"/>
        <end position="235"/>
    </location>
</feature>
<feature type="transmembrane region" description="Helical" evidence="1">
    <location>
        <begin position="279"/>
        <end position="298"/>
    </location>
</feature>
<dbReference type="GO" id="GO:0080120">
    <property type="term" value="P:CAAX-box protein maturation"/>
    <property type="evidence" value="ECO:0007669"/>
    <property type="project" value="UniProtKB-ARBA"/>
</dbReference>
<keyword evidence="1" id="KW-1133">Transmembrane helix</keyword>
<feature type="transmembrane region" description="Helical" evidence="1">
    <location>
        <begin position="20"/>
        <end position="39"/>
    </location>
</feature>
<comment type="caution">
    <text evidence="3">The sequence shown here is derived from an EMBL/GenBank/DDBJ whole genome shotgun (WGS) entry which is preliminary data.</text>
</comment>
<protein>
    <submittedName>
        <fullName evidence="3">CPBP family intramembrane metalloprotease domain-containing protein</fullName>
    </submittedName>
</protein>
<evidence type="ECO:0000256" key="1">
    <source>
        <dbReference type="SAM" id="Phobius"/>
    </source>
</evidence>
<sequence>MSGVEIFAPRTARSRRTWTAAAIILIVVFFVIGQLATIFAVLKPMGYHKADLDTQWQPLAIYLAGGAVTILLIVAWALLFERRSPAALGFNARMAGAYLRGLAVGGLCLGAVVGVIFAAGGYKAAGDLSLGLLTPAVLAPFLALFAGYMIQGAAEETMLRGWLMPLVASRHGLIVAVLLNSGFFALLHASNIDPSKELVLGILNLFLFAVLLSLYAVREGSLWGVCAFHTAWNALLGTGFGLEVSGQKVAIAPVVVGLAPVSSAPWWLTGGAFGPEASVVATIVLAAGCAYLIAKGVLKATSKAQPKAVSAALS</sequence>
<keyword evidence="4" id="KW-1185">Reference proteome</keyword>
<feature type="transmembrane region" description="Helical" evidence="1">
    <location>
        <begin position="198"/>
        <end position="216"/>
    </location>
</feature>
<keyword evidence="3" id="KW-0482">Metalloprotease</keyword>
<dbReference type="GO" id="GO:0008237">
    <property type="term" value="F:metallopeptidase activity"/>
    <property type="evidence" value="ECO:0007669"/>
    <property type="project" value="UniProtKB-KW"/>
</dbReference>
<feature type="transmembrane region" description="Helical" evidence="1">
    <location>
        <begin position="162"/>
        <end position="186"/>
    </location>
</feature>
<proteinExistence type="predicted"/>
<organism evidence="3 4">
    <name type="scientific">Caulobacter radicis</name>
    <dbReference type="NCBI Taxonomy" id="2172650"/>
    <lineage>
        <taxon>Bacteria</taxon>
        <taxon>Pseudomonadati</taxon>
        <taxon>Pseudomonadota</taxon>
        <taxon>Alphaproteobacteria</taxon>
        <taxon>Caulobacterales</taxon>
        <taxon>Caulobacteraceae</taxon>
        <taxon>Caulobacter</taxon>
    </lineage>
</organism>
<keyword evidence="3" id="KW-0645">Protease</keyword>
<dbReference type="GO" id="GO:0004175">
    <property type="term" value="F:endopeptidase activity"/>
    <property type="evidence" value="ECO:0007669"/>
    <property type="project" value="UniProtKB-ARBA"/>
</dbReference>
<evidence type="ECO:0000259" key="2">
    <source>
        <dbReference type="Pfam" id="PF02517"/>
    </source>
</evidence>
<keyword evidence="3" id="KW-0378">Hydrolase</keyword>
<feature type="transmembrane region" description="Helical" evidence="1">
    <location>
        <begin position="98"/>
        <end position="118"/>
    </location>
</feature>
<feature type="transmembrane region" description="Helical" evidence="1">
    <location>
        <begin position="222"/>
        <end position="242"/>
    </location>
</feature>
<evidence type="ECO:0000313" key="3">
    <source>
        <dbReference type="EMBL" id="PVM74488.1"/>
    </source>
</evidence>
<name>A0A2T9J2M7_9CAUL</name>
<dbReference type="PANTHER" id="PTHR39430:SF1">
    <property type="entry name" value="PROTEASE"/>
    <property type="match status" value="1"/>
</dbReference>
<feature type="transmembrane region" description="Helical" evidence="1">
    <location>
        <begin position="130"/>
        <end position="150"/>
    </location>
</feature>
<dbReference type="EMBL" id="QDKP01000056">
    <property type="protein sequence ID" value="PVM74488.1"/>
    <property type="molecule type" value="Genomic_DNA"/>
</dbReference>
<dbReference type="RefSeq" id="WP_116569225.1">
    <property type="nucleotide sequence ID" value="NZ_QDKP01000056.1"/>
</dbReference>
<gene>
    <name evidence="3" type="ORF">DDF65_19175</name>
</gene>
<keyword evidence="1" id="KW-0472">Membrane</keyword>
<dbReference type="GO" id="GO:0006508">
    <property type="term" value="P:proteolysis"/>
    <property type="evidence" value="ECO:0007669"/>
    <property type="project" value="UniProtKB-KW"/>
</dbReference>
<reference evidence="3 4" key="1">
    <citation type="submission" date="2018-04" db="EMBL/GenBank/DDBJ databases">
        <title>The genome sequence of Caulobacter sp. 736.</title>
        <authorList>
            <person name="Gao J."/>
            <person name="Sun J."/>
        </authorList>
    </citation>
    <scope>NUCLEOTIDE SEQUENCE [LARGE SCALE GENOMIC DNA]</scope>
    <source>
        <strain evidence="3 4">736</strain>
    </source>
</reference>
<accession>A0A2T9J2M7</accession>
<dbReference type="Pfam" id="PF02517">
    <property type="entry name" value="Rce1-like"/>
    <property type="match status" value="1"/>
</dbReference>
<dbReference type="InterPro" id="IPR003675">
    <property type="entry name" value="Rce1/LyrA-like_dom"/>
</dbReference>
<dbReference type="PANTHER" id="PTHR39430">
    <property type="entry name" value="MEMBRANE-ASSOCIATED PROTEASE-RELATED"/>
    <property type="match status" value="1"/>
</dbReference>
<keyword evidence="1" id="KW-0812">Transmembrane</keyword>
<feature type="transmembrane region" description="Helical" evidence="1">
    <location>
        <begin position="59"/>
        <end position="78"/>
    </location>
</feature>